<dbReference type="Proteomes" id="UP000238322">
    <property type="component" value="Unassembled WGS sequence"/>
</dbReference>
<sequence length="377" mass="42029">MRRFTIAISLFCLTIVSASGCASVGKMPKMPWESDEPEYKMPIKMVVNWKDTVRYNPNDPPIRGFGGRVHFYDESNRPVRVEGQLTVYGYDESGPEGSDPERPDRKFVFEPDKLQSHYSMSKLGHSYSFWVPWDRVGGEQKEIILAPFFRTTAGQVLMGEQTQQPLPGIVKQPTQQYPQQTAPSPSDFLPPEVAQVNYQRNSYPVMNTHSNMQPSGSQLRTTTISLPTSVEGRLRNSSLPAQAPSQPNAAAYPTQNVAPKIERTSRPLMQQQQAINNAGPFQSRAPQSMQLKPGINMQSYRPEFTNASNYADYLSKGNSLPNQQSVTYPLGSVPGQQPGFQPQTPQAQATQIGPRGQNHLVMPQSPSPWPHGLPQSR</sequence>
<feature type="chain" id="PRO_5015703923" evidence="2">
    <location>
        <begin position="23"/>
        <end position="377"/>
    </location>
</feature>
<dbReference type="AlphaFoldDB" id="A0A2S8FDW6"/>
<organism evidence="3 4">
    <name type="scientific">Blastopirellula marina</name>
    <dbReference type="NCBI Taxonomy" id="124"/>
    <lineage>
        <taxon>Bacteria</taxon>
        <taxon>Pseudomonadati</taxon>
        <taxon>Planctomycetota</taxon>
        <taxon>Planctomycetia</taxon>
        <taxon>Pirellulales</taxon>
        <taxon>Pirellulaceae</taxon>
        <taxon>Blastopirellula</taxon>
    </lineage>
</organism>
<feature type="signal peptide" evidence="2">
    <location>
        <begin position="1"/>
        <end position="22"/>
    </location>
</feature>
<feature type="region of interest" description="Disordered" evidence="1">
    <location>
        <begin position="315"/>
        <end position="377"/>
    </location>
</feature>
<feature type="compositionally biased region" description="Polar residues" evidence="1">
    <location>
        <begin position="316"/>
        <end position="327"/>
    </location>
</feature>
<keyword evidence="2" id="KW-0732">Signal</keyword>
<feature type="compositionally biased region" description="Low complexity" evidence="1">
    <location>
        <begin position="237"/>
        <end position="251"/>
    </location>
</feature>
<dbReference type="PROSITE" id="PS51257">
    <property type="entry name" value="PROKAR_LIPOPROTEIN"/>
    <property type="match status" value="1"/>
</dbReference>
<gene>
    <name evidence="3" type="ORF">C5Y83_23620</name>
</gene>
<accession>A0A2S8FDW6</accession>
<evidence type="ECO:0000313" key="4">
    <source>
        <dbReference type="Proteomes" id="UP000238322"/>
    </source>
</evidence>
<name>A0A2S8FDW6_9BACT</name>
<reference evidence="3 4" key="1">
    <citation type="submission" date="2018-02" db="EMBL/GenBank/DDBJ databases">
        <title>Comparative genomes isolates from brazilian mangrove.</title>
        <authorList>
            <person name="Araujo J.E."/>
            <person name="Taketani R.G."/>
            <person name="Silva M.C.P."/>
            <person name="Loureco M.V."/>
            <person name="Andreote F.D."/>
        </authorList>
    </citation>
    <scope>NUCLEOTIDE SEQUENCE [LARGE SCALE GENOMIC DNA]</scope>
    <source>
        <strain evidence="3 4">Hex-1 MGV</strain>
    </source>
</reference>
<feature type="region of interest" description="Disordered" evidence="1">
    <location>
        <begin position="237"/>
        <end position="256"/>
    </location>
</feature>
<proteinExistence type="predicted"/>
<dbReference type="EMBL" id="PUHY01000014">
    <property type="protein sequence ID" value="PQO30358.1"/>
    <property type="molecule type" value="Genomic_DNA"/>
</dbReference>
<evidence type="ECO:0000313" key="3">
    <source>
        <dbReference type="EMBL" id="PQO30358.1"/>
    </source>
</evidence>
<comment type="caution">
    <text evidence="3">The sequence shown here is derived from an EMBL/GenBank/DDBJ whole genome shotgun (WGS) entry which is preliminary data.</text>
</comment>
<feature type="compositionally biased region" description="Low complexity" evidence="1">
    <location>
        <begin position="334"/>
        <end position="351"/>
    </location>
</feature>
<evidence type="ECO:0000256" key="2">
    <source>
        <dbReference type="SAM" id="SignalP"/>
    </source>
</evidence>
<protein>
    <submittedName>
        <fullName evidence="3">Uncharacterized protein</fullName>
    </submittedName>
</protein>
<evidence type="ECO:0000256" key="1">
    <source>
        <dbReference type="SAM" id="MobiDB-lite"/>
    </source>
</evidence>